<dbReference type="EMBL" id="CP000855">
    <property type="protein sequence ID" value="ACJ15758.1"/>
    <property type="molecule type" value="Genomic_DNA"/>
</dbReference>
<dbReference type="KEGG" id="ton:TON_0273"/>
<dbReference type="Proteomes" id="UP000002727">
    <property type="component" value="Chromosome"/>
</dbReference>
<proteinExistence type="predicted"/>
<dbReference type="STRING" id="523850.TON_0273"/>
<dbReference type="HOGENOM" id="CLU_2191156_0_0_2"/>
<evidence type="ECO:0000313" key="2">
    <source>
        <dbReference type="Proteomes" id="UP000002727"/>
    </source>
</evidence>
<accession>B6YT71</accession>
<gene>
    <name evidence="1" type="ordered locus">TON_0273</name>
</gene>
<sequence>MPTKRGTWHLLKLVYVNPPYVSKAMAHFAGDMAVLEEIGTLNEKSVEIIKESLGAKGNEIDLSIGDLILIPVERLPEDDRKLLLKVAQELGADAKLKIVRG</sequence>
<keyword evidence="2" id="KW-1185">Reference proteome</keyword>
<dbReference type="eggNOG" id="arCOG08356">
    <property type="taxonomic scope" value="Archaea"/>
</dbReference>
<protein>
    <submittedName>
        <fullName evidence="1">Uncharacterized protein</fullName>
    </submittedName>
</protein>
<organism evidence="1 2">
    <name type="scientific">Thermococcus onnurineus (strain NA1)</name>
    <dbReference type="NCBI Taxonomy" id="523850"/>
    <lineage>
        <taxon>Archaea</taxon>
        <taxon>Methanobacteriati</taxon>
        <taxon>Methanobacteriota</taxon>
        <taxon>Thermococci</taxon>
        <taxon>Thermococcales</taxon>
        <taxon>Thermococcaceae</taxon>
        <taxon>Thermococcus</taxon>
    </lineage>
</organism>
<reference evidence="1 2" key="1">
    <citation type="journal article" date="2008" name="J. Bacteriol.">
        <title>The complete genome sequence of Thermococcus onnurineus NA1 reveals a mixed heterotrophic and carboxydotrophic metabolism.</title>
        <authorList>
            <person name="Lee H.S."/>
            <person name="Kang S.G."/>
            <person name="Bae S.S."/>
            <person name="Lim J.K."/>
            <person name="Cho Y."/>
            <person name="Kim Y.J."/>
            <person name="Jeon J.H."/>
            <person name="Cha S.S."/>
            <person name="Kwon K.K."/>
            <person name="Kim H.T."/>
            <person name="Park C.J."/>
            <person name="Lee H.W."/>
            <person name="Kim S.I."/>
            <person name="Chun J."/>
            <person name="Colwell R.R."/>
            <person name="Kim S.J."/>
            <person name="Lee J.H."/>
        </authorList>
    </citation>
    <scope>NUCLEOTIDE SEQUENCE [LARGE SCALE GENOMIC DNA]</scope>
    <source>
        <strain evidence="1 2">NA1</strain>
    </source>
</reference>
<dbReference type="PATRIC" id="fig|523850.10.peg.275"/>
<evidence type="ECO:0000313" key="1">
    <source>
        <dbReference type="EMBL" id="ACJ15758.1"/>
    </source>
</evidence>
<dbReference type="AlphaFoldDB" id="B6YT71"/>
<name>B6YT71_THEON</name>